<evidence type="ECO:0000256" key="2">
    <source>
        <dbReference type="ARBA" id="ARBA00023239"/>
    </source>
</evidence>
<keyword evidence="5" id="KW-1185">Reference proteome</keyword>
<dbReference type="EC" id="4.2.1.17" evidence="4"/>
<sequence length="257" mass="27180">MAYEFVTVTREGPLTIVTLNRPESRNALNSAAHRELDAIFDDFAADPDQWVAIVTGAGDKAFSAGMDLKEVSKGMGALPKSGFAGLTHRFDCAKPIIAAVNGVAMGGGFETALACDVIIASAHAQFGLPEPVVGVAALAGGLLRLPRTIGVKAAMPMILTGKPVSAAEGYRLGFVHQVVEGDVLEAARAFAADILRCSPMAVRAAKEVVVRGMELPLEDALKQQSQWPAVKALFTSDDIREGPRAFAEKRAPQWKGR</sequence>
<name>A0A437M0A4_9SPHN</name>
<dbReference type="PROSITE" id="PS00166">
    <property type="entry name" value="ENOYL_COA_HYDRATASE"/>
    <property type="match status" value="1"/>
</dbReference>
<gene>
    <name evidence="4" type="ORF">EOD43_16550</name>
</gene>
<dbReference type="RefSeq" id="WP_127745142.1">
    <property type="nucleotide sequence ID" value="NZ_SACN01000002.1"/>
</dbReference>
<dbReference type="PANTHER" id="PTHR11941:SF54">
    <property type="entry name" value="ENOYL-COA HYDRATASE, MITOCHONDRIAL"/>
    <property type="match status" value="1"/>
</dbReference>
<evidence type="ECO:0000313" key="5">
    <source>
        <dbReference type="Proteomes" id="UP000282971"/>
    </source>
</evidence>
<evidence type="ECO:0000256" key="3">
    <source>
        <dbReference type="RuleBase" id="RU003707"/>
    </source>
</evidence>
<dbReference type="PANTHER" id="PTHR11941">
    <property type="entry name" value="ENOYL-COA HYDRATASE-RELATED"/>
    <property type="match status" value="1"/>
</dbReference>
<dbReference type="SUPFAM" id="SSF52096">
    <property type="entry name" value="ClpP/crotonase"/>
    <property type="match status" value="1"/>
</dbReference>
<comment type="similarity">
    <text evidence="1 3">Belongs to the enoyl-CoA hydratase/isomerase family.</text>
</comment>
<comment type="caution">
    <text evidence="4">The sequence shown here is derived from an EMBL/GenBank/DDBJ whole genome shotgun (WGS) entry which is preliminary data.</text>
</comment>
<keyword evidence="2 4" id="KW-0456">Lyase</keyword>
<evidence type="ECO:0000313" key="4">
    <source>
        <dbReference type="EMBL" id="RVT91129.1"/>
    </source>
</evidence>
<dbReference type="AlphaFoldDB" id="A0A437M0A4"/>
<organism evidence="4 5">
    <name type="scientific">Sphingomonas crocodyli</name>
    <dbReference type="NCBI Taxonomy" id="1979270"/>
    <lineage>
        <taxon>Bacteria</taxon>
        <taxon>Pseudomonadati</taxon>
        <taxon>Pseudomonadota</taxon>
        <taxon>Alphaproteobacteria</taxon>
        <taxon>Sphingomonadales</taxon>
        <taxon>Sphingomonadaceae</taxon>
        <taxon>Sphingomonas</taxon>
    </lineage>
</organism>
<dbReference type="Gene3D" id="1.10.12.10">
    <property type="entry name" value="Lyase 2-enoyl-coa Hydratase, Chain A, domain 2"/>
    <property type="match status" value="1"/>
</dbReference>
<dbReference type="Pfam" id="PF00378">
    <property type="entry name" value="ECH_1"/>
    <property type="match status" value="1"/>
</dbReference>
<proteinExistence type="inferred from homology"/>
<dbReference type="Gene3D" id="3.90.226.10">
    <property type="entry name" value="2-enoyl-CoA Hydratase, Chain A, domain 1"/>
    <property type="match status" value="1"/>
</dbReference>
<protein>
    <submittedName>
        <fullName evidence="4">Enoyl-CoA hydratase</fullName>
        <ecNumber evidence="4">4.2.1.17</ecNumber>
    </submittedName>
</protein>
<dbReference type="EMBL" id="SACN01000002">
    <property type="protein sequence ID" value="RVT91129.1"/>
    <property type="molecule type" value="Genomic_DNA"/>
</dbReference>
<dbReference type="InterPro" id="IPR029045">
    <property type="entry name" value="ClpP/crotonase-like_dom_sf"/>
</dbReference>
<dbReference type="InterPro" id="IPR001753">
    <property type="entry name" value="Enoyl-CoA_hydra/iso"/>
</dbReference>
<evidence type="ECO:0000256" key="1">
    <source>
        <dbReference type="ARBA" id="ARBA00005254"/>
    </source>
</evidence>
<dbReference type="GO" id="GO:0004300">
    <property type="term" value="F:enoyl-CoA hydratase activity"/>
    <property type="evidence" value="ECO:0007669"/>
    <property type="project" value="UniProtKB-EC"/>
</dbReference>
<dbReference type="InterPro" id="IPR018376">
    <property type="entry name" value="Enoyl-CoA_hyd/isom_CS"/>
</dbReference>
<accession>A0A437M0A4</accession>
<dbReference type="FunFam" id="3.90.226.10:FF:000009">
    <property type="entry name" value="Carnitinyl-CoA dehydratase"/>
    <property type="match status" value="1"/>
</dbReference>
<dbReference type="CDD" id="cd06558">
    <property type="entry name" value="crotonase-like"/>
    <property type="match status" value="1"/>
</dbReference>
<dbReference type="OrthoDB" id="7225138at2"/>
<dbReference type="InterPro" id="IPR014748">
    <property type="entry name" value="Enoyl-CoA_hydra_C"/>
</dbReference>
<reference evidence="4 5" key="1">
    <citation type="submission" date="2019-01" db="EMBL/GenBank/DDBJ databases">
        <authorList>
            <person name="Chen W.-M."/>
        </authorList>
    </citation>
    <scope>NUCLEOTIDE SEQUENCE [LARGE SCALE GENOMIC DNA]</scope>
    <source>
        <strain evidence="4 5">CCP-7</strain>
    </source>
</reference>
<dbReference type="Proteomes" id="UP000282971">
    <property type="component" value="Unassembled WGS sequence"/>
</dbReference>
<dbReference type="GO" id="GO:0006635">
    <property type="term" value="P:fatty acid beta-oxidation"/>
    <property type="evidence" value="ECO:0007669"/>
    <property type="project" value="TreeGrafter"/>
</dbReference>
<dbReference type="FunFam" id="1.10.12.10:FF:000001">
    <property type="entry name" value="Probable enoyl-CoA hydratase, mitochondrial"/>
    <property type="match status" value="1"/>
</dbReference>